<dbReference type="GO" id="GO:0098703">
    <property type="term" value="P:calcium ion import across plasma membrane"/>
    <property type="evidence" value="ECO:0007669"/>
    <property type="project" value="TreeGrafter"/>
</dbReference>
<dbReference type="InterPro" id="IPR005821">
    <property type="entry name" value="Ion_trans_dom"/>
</dbReference>
<dbReference type="OrthoDB" id="301415at2759"/>
<feature type="transmembrane region" description="Helical" evidence="6">
    <location>
        <begin position="1466"/>
        <end position="1483"/>
    </location>
</feature>
<evidence type="ECO:0000256" key="3">
    <source>
        <dbReference type="ARBA" id="ARBA00022737"/>
    </source>
</evidence>
<evidence type="ECO:0000313" key="9">
    <source>
        <dbReference type="Proteomes" id="UP000039865"/>
    </source>
</evidence>
<accession>A0A078A081</accession>
<evidence type="ECO:0000313" key="8">
    <source>
        <dbReference type="EMBL" id="CDW75601.1"/>
    </source>
</evidence>
<dbReference type="InParanoid" id="A0A078A081"/>
<dbReference type="InterPro" id="IPR024862">
    <property type="entry name" value="TRPV"/>
</dbReference>
<feature type="transmembrane region" description="Helical" evidence="6">
    <location>
        <begin position="1534"/>
        <end position="1553"/>
    </location>
</feature>
<keyword evidence="3" id="KW-0677">Repeat</keyword>
<evidence type="ECO:0000256" key="1">
    <source>
        <dbReference type="ARBA" id="ARBA00004141"/>
    </source>
</evidence>
<feature type="domain" description="Ion transport" evidence="7">
    <location>
        <begin position="1371"/>
        <end position="1594"/>
    </location>
</feature>
<keyword evidence="4 6" id="KW-1133">Transmembrane helix</keyword>
<evidence type="ECO:0000259" key="7">
    <source>
        <dbReference type="Pfam" id="PF00520"/>
    </source>
</evidence>
<keyword evidence="5 6" id="KW-0472">Membrane</keyword>
<evidence type="ECO:0000256" key="5">
    <source>
        <dbReference type="ARBA" id="ARBA00023136"/>
    </source>
</evidence>
<name>A0A078A081_STYLE</name>
<feature type="transmembrane region" description="Helical" evidence="6">
    <location>
        <begin position="1434"/>
        <end position="1454"/>
    </location>
</feature>
<dbReference type="GO" id="GO:0005886">
    <property type="term" value="C:plasma membrane"/>
    <property type="evidence" value="ECO:0007669"/>
    <property type="project" value="TreeGrafter"/>
</dbReference>
<dbReference type="Pfam" id="PF00520">
    <property type="entry name" value="Ion_trans"/>
    <property type="match status" value="1"/>
</dbReference>
<keyword evidence="9" id="KW-1185">Reference proteome</keyword>
<dbReference type="Gene3D" id="1.10.287.70">
    <property type="match status" value="1"/>
</dbReference>
<proteinExistence type="predicted"/>
<feature type="transmembrane region" description="Helical" evidence="6">
    <location>
        <begin position="1362"/>
        <end position="1382"/>
    </location>
</feature>
<comment type="subcellular location">
    <subcellularLocation>
        <location evidence="1">Membrane</location>
        <topology evidence="1">Multi-pass membrane protein</topology>
    </subcellularLocation>
</comment>
<dbReference type="PANTHER" id="PTHR10582">
    <property type="entry name" value="TRANSIENT RECEPTOR POTENTIAL ION CHANNEL PROTEIN"/>
    <property type="match status" value="1"/>
</dbReference>
<evidence type="ECO:0000256" key="2">
    <source>
        <dbReference type="ARBA" id="ARBA00022692"/>
    </source>
</evidence>
<evidence type="ECO:0000256" key="4">
    <source>
        <dbReference type="ARBA" id="ARBA00022989"/>
    </source>
</evidence>
<feature type="transmembrane region" description="Helical" evidence="6">
    <location>
        <begin position="1503"/>
        <end position="1522"/>
    </location>
</feature>
<feature type="transmembrane region" description="Helical" evidence="6">
    <location>
        <begin position="1565"/>
        <end position="1589"/>
    </location>
</feature>
<keyword evidence="2 6" id="KW-0812">Transmembrane</keyword>
<dbReference type="Proteomes" id="UP000039865">
    <property type="component" value="Unassembled WGS sequence"/>
</dbReference>
<dbReference type="SUPFAM" id="SSF81324">
    <property type="entry name" value="Voltage-gated potassium channels"/>
    <property type="match status" value="1"/>
</dbReference>
<dbReference type="EMBL" id="CCKQ01004439">
    <property type="protein sequence ID" value="CDW75601.1"/>
    <property type="molecule type" value="Genomic_DNA"/>
</dbReference>
<evidence type="ECO:0000256" key="6">
    <source>
        <dbReference type="SAM" id="Phobius"/>
    </source>
</evidence>
<dbReference type="PANTHER" id="PTHR10582:SF2">
    <property type="entry name" value="INACTIVE"/>
    <property type="match status" value="1"/>
</dbReference>
<sequence>MTENKWKNLVQQHSWLDFNNPQNFTCDNYFEDVSNEVPLTELYKIVDTCYANDNGQFITILLSVENEHLRVGYEGCKYVLQVWNKLKQRVYQQPLKERLKSWNSNNKYVIFAYKESADRQSTTALYNKQISYRHSREYVQIIFLLAQNQIVKVMNLEKTDELVAVEYFTKILYCCYKTYIKVFYLDFAWNEDPTQPVYIDAENPRTLQKIVPLKNYRILGMNDFFVFLETEDFQMTTIEIAVRQIQQKNPLNDQESIVVDLEIDLHSKRELLPRKDNKQIQFLDNVNNAQDDELIKTLKLDSITKYRVVWNKDLMFAMSLREKSGEVDLYCDFVKKATIKDRKIKDIALTFTSLFFLLEDETILYFDHNFDNNITINKARLYPNQNIEFQSIFIKTVQNQVKIFKGFNIQRTDKLTAEVYVSHDRFISVYDLNQKTWVVHFNYQHEIICQMLLQREIGSYIDIIILENSLVFQGLSGKRDQIYVEVGEDQKPAKLPSKVVCFTNDFNYTMTQYLVVDVSLPAQSPLFKLQCIVGSRIDYISMVPQNQKEFSVVKLLVKDQKKGNEKPQVRILIQTQEDLSLYLETIVYDKQTQNPSSVTLQLIKKFQSIRKEIKGKIHSGYVYDEKNNGFFIFDEENMYFVTNTNDQEKIITFQDVFCVGIQPYGQDEQFYALCQESKSSKNPGLRFFSIDQIREAKKCIMTLIKNIEVGTLGLIAWDESSQRMGMMVSQTSIIICPMLHRTVNRFQGVPTFESVDMVNMKDHKLFIVSQGKILTFDIYNGKKLDSYDLDAQSLGVDFKDYVRTINKKNLGKVLFVSKVQENDQNLYDQSQEFYKERELNIENLRTYKDREGLKTYKFIYAEIMSEKEVKIHMEFYFCTYQLDLKSKNEKPIYIHISDDMNTMICCFFNQRQFMYSRVQKTDRQIEWRRIKQFMKFPDILFQDRKFLEFFSPCLKRYIIFNNQNNQFQIKDNFNKEFELNIHRDILRPDSDETKLRQAINRIQWIDLNTMRILNEEGIEKIYKIDDVKKEFIPISYNKIPFYGRILDKELDSLENDQRYYEWHDHPYYKLRFYLQFEMQKQRLQVQYQNYVSSCRFSKDLSFYDIQKVLFNFDQDRIQYYQHSFTYISWSLIEQIQNGSLPVEMITQKQLETLTLNILPNGNTIFHVLSEKPHELVKLMRACHNETEIIHHMPMIYNYQKMTPMHLLDKNVDITTINDMLTHLSHYDLDHHSRELKDVVPQFLKYELPILLTYLDSRFKQTEQIKVLNRVVLKDDDKTIFPEVIGYRDEVFQQKILETDSDAKQHQSSLKFEYLDLPMIFQQGDPNFKEFYNELYYMSNYAFFKNRAITSIIEFNYQNVRTYLLSFLVIPFLMFHFLFVFYTNLVYEHRYERDYVNANWTMAIIILVFAFYFFIIEMIELIKLKSNYVNSVWNYFDLIAPSSVITVLVLQFLEIHEIEINQDFSRCILAIATFFMWIKILQIFRIFKSTGYLIRALIEVMDEMGIFLFILLLTLITFGDSFLRLSNGNPEDEQFIEHFFFATLFAYRMILGDFETTEFGQVGLPLVWIFFVMCTILVTIVMLNLLIAIISDAYSIVAVNSVAAMYQEMAYLIHENQYLVPIQAQLKHAHKDSYLVVISNLEGSTKRRVNPTVNKINQLEKKLLNQLTVLKNSNTKTIENQNKINAEIYDIKSSLHQLLKIQAQQNKHHSDEIQKTQILFHKHGYRKILYKDLKAMNLVFLRGCCQKFPSLKGCQLPQQDEQSLYRTDSNETLFHCYKCSFDVCQKCYKLNFGPHYHSLTEVTLRQIQKLNGYQDGWQCDMRYYKGCIRKDAKPFDDNEQVYLDDACKVVYCHECIFQYGV</sequence>
<organism evidence="8 9">
    <name type="scientific">Stylonychia lemnae</name>
    <name type="common">Ciliate</name>
    <dbReference type="NCBI Taxonomy" id="5949"/>
    <lineage>
        <taxon>Eukaryota</taxon>
        <taxon>Sar</taxon>
        <taxon>Alveolata</taxon>
        <taxon>Ciliophora</taxon>
        <taxon>Intramacronucleata</taxon>
        <taxon>Spirotrichea</taxon>
        <taxon>Stichotrichia</taxon>
        <taxon>Sporadotrichida</taxon>
        <taxon>Oxytrichidae</taxon>
        <taxon>Stylonychinae</taxon>
        <taxon>Stylonychia</taxon>
    </lineage>
</organism>
<protein>
    <submittedName>
        <fullName evidence="8">Wd-40 repeat protein</fullName>
    </submittedName>
</protein>
<reference evidence="8 9" key="1">
    <citation type="submission" date="2014-06" db="EMBL/GenBank/DDBJ databases">
        <authorList>
            <person name="Swart Estienne"/>
        </authorList>
    </citation>
    <scope>NUCLEOTIDE SEQUENCE [LARGE SCALE GENOMIC DNA]</scope>
    <source>
        <strain evidence="8 9">130c</strain>
    </source>
</reference>
<gene>
    <name evidence="8" type="primary">Contig5626.g6025</name>
    <name evidence="8" type="ORF">STYLEM_4591</name>
</gene>
<feature type="transmembrane region" description="Helical" evidence="6">
    <location>
        <begin position="1394"/>
        <end position="1414"/>
    </location>
</feature>
<dbReference type="GO" id="GO:0005216">
    <property type="term" value="F:monoatomic ion channel activity"/>
    <property type="evidence" value="ECO:0007669"/>
    <property type="project" value="InterPro"/>
</dbReference>